<name>A0AA88LMI2_ARTSF</name>
<feature type="non-terminal residue" evidence="5">
    <location>
        <position position="1"/>
    </location>
</feature>
<dbReference type="GO" id="GO:0035735">
    <property type="term" value="P:intraciliary transport involved in cilium assembly"/>
    <property type="evidence" value="ECO:0007669"/>
    <property type="project" value="TreeGrafter"/>
</dbReference>
<keyword evidence="6" id="KW-1185">Reference proteome</keyword>
<evidence type="ECO:0000256" key="3">
    <source>
        <dbReference type="ARBA" id="ARBA00022803"/>
    </source>
</evidence>
<dbReference type="GO" id="GO:0030992">
    <property type="term" value="C:intraciliary transport particle B"/>
    <property type="evidence" value="ECO:0007669"/>
    <property type="project" value="TreeGrafter"/>
</dbReference>
<evidence type="ECO:0000256" key="1">
    <source>
        <dbReference type="ARBA" id="ARBA00004138"/>
    </source>
</evidence>
<dbReference type="GO" id="GO:0120170">
    <property type="term" value="F:intraciliary transport particle B binding"/>
    <property type="evidence" value="ECO:0007669"/>
    <property type="project" value="TreeGrafter"/>
</dbReference>
<dbReference type="Proteomes" id="UP001187531">
    <property type="component" value="Unassembled WGS sequence"/>
</dbReference>
<feature type="non-terminal residue" evidence="5">
    <location>
        <position position="67"/>
    </location>
</feature>
<accession>A0AA88LMI2</accession>
<comment type="subcellular location">
    <subcellularLocation>
        <location evidence="1">Cell projection</location>
        <location evidence="1">Cilium</location>
    </subcellularLocation>
</comment>
<proteinExistence type="predicted"/>
<dbReference type="GO" id="GO:0035720">
    <property type="term" value="P:intraciliary anterograde transport"/>
    <property type="evidence" value="ECO:0007669"/>
    <property type="project" value="TreeGrafter"/>
</dbReference>
<evidence type="ECO:0000313" key="6">
    <source>
        <dbReference type="Proteomes" id="UP001187531"/>
    </source>
</evidence>
<keyword evidence="2" id="KW-0677">Repeat</keyword>
<dbReference type="GO" id="GO:0097546">
    <property type="term" value="C:ciliary base"/>
    <property type="evidence" value="ECO:0007669"/>
    <property type="project" value="TreeGrafter"/>
</dbReference>
<dbReference type="InterPro" id="IPR030511">
    <property type="entry name" value="TTC26"/>
</dbReference>
<sequence>IEGIEISESLYYSIGLKENDCDKIVTGRQAVASYSILQKKHEEVLIYLDSIKVYCSENDEFKVNYGQ</sequence>
<comment type="caution">
    <text evidence="5">The sequence shown here is derived from an EMBL/GenBank/DDBJ whole genome shotgun (WGS) entry which is preliminary data.</text>
</comment>
<reference evidence="5" key="1">
    <citation type="submission" date="2023-07" db="EMBL/GenBank/DDBJ databases">
        <title>Chromosome-level genome assembly of Artemia franciscana.</title>
        <authorList>
            <person name="Jo E."/>
        </authorList>
    </citation>
    <scope>NUCLEOTIDE SEQUENCE</scope>
    <source>
        <tissue evidence="5">Whole body</tissue>
    </source>
</reference>
<organism evidence="5 6">
    <name type="scientific">Artemia franciscana</name>
    <name type="common">Brine shrimp</name>
    <name type="synonym">Artemia sanfranciscana</name>
    <dbReference type="NCBI Taxonomy" id="6661"/>
    <lineage>
        <taxon>Eukaryota</taxon>
        <taxon>Metazoa</taxon>
        <taxon>Ecdysozoa</taxon>
        <taxon>Arthropoda</taxon>
        <taxon>Crustacea</taxon>
        <taxon>Branchiopoda</taxon>
        <taxon>Anostraca</taxon>
        <taxon>Artemiidae</taxon>
        <taxon>Artemia</taxon>
    </lineage>
</organism>
<evidence type="ECO:0000313" key="5">
    <source>
        <dbReference type="EMBL" id="KAK2727935.1"/>
    </source>
</evidence>
<dbReference type="PANTHER" id="PTHR14781">
    <property type="entry name" value="INTRAFLAGELLAR TRANSPORT PROTEIN 56"/>
    <property type="match status" value="1"/>
</dbReference>
<evidence type="ECO:0000256" key="4">
    <source>
        <dbReference type="ARBA" id="ARBA00023273"/>
    </source>
</evidence>
<keyword evidence="4" id="KW-0966">Cell projection</keyword>
<dbReference type="EMBL" id="JAVRJZ010000001">
    <property type="protein sequence ID" value="KAK2727935.1"/>
    <property type="molecule type" value="Genomic_DNA"/>
</dbReference>
<dbReference type="AlphaFoldDB" id="A0AA88LMI2"/>
<gene>
    <name evidence="5" type="ORF">QYM36_008418</name>
</gene>
<dbReference type="GO" id="GO:0036064">
    <property type="term" value="C:ciliary basal body"/>
    <property type="evidence" value="ECO:0007669"/>
    <property type="project" value="TreeGrafter"/>
</dbReference>
<protein>
    <submittedName>
        <fullName evidence="5">Uncharacterized protein</fullName>
    </submittedName>
</protein>
<evidence type="ECO:0000256" key="2">
    <source>
        <dbReference type="ARBA" id="ARBA00022737"/>
    </source>
</evidence>
<keyword evidence="3" id="KW-0802">TPR repeat</keyword>
<dbReference type="PANTHER" id="PTHR14781:SF0">
    <property type="entry name" value="INTRAFLAGELLAR TRANSPORT PROTEIN 56"/>
    <property type="match status" value="1"/>
</dbReference>